<dbReference type="EMBL" id="FODV01000001">
    <property type="protein sequence ID" value="SEO19343.1"/>
    <property type="molecule type" value="Genomic_DNA"/>
</dbReference>
<keyword evidence="3" id="KW-1185">Reference proteome</keyword>
<dbReference type="AlphaFoldDB" id="A0A1H8MQ33"/>
<gene>
    <name evidence="2" type="ORF">SAMN04487948_10112</name>
</gene>
<dbReference type="Pfam" id="PF25946">
    <property type="entry name" value="DUF7985"/>
    <property type="match status" value="1"/>
</dbReference>
<dbReference type="InterPro" id="IPR058291">
    <property type="entry name" value="DUF7985"/>
</dbReference>
<keyword evidence="1" id="KW-1133">Transmembrane helix</keyword>
<dbReference type="RefSeq" id="WP_394327937.1">
    <property type="nucleotide sequence ID" value="NZ_FODV01000001.1"/>
</dbReference>
<dbReference type="Proteomes" id="UP000199126">
    <property type="component" value="Unassembled WGS sequence"/>
</dbReference>
<protein>
    <submittedName>
        <fullName evidence="2">Uncharacterized protein</fullName>
    </submittedName>
</protein>
<proteinExistence type="predicted"/>
<evidence type="ECO:0000313" key="3">
    <source>
        <dbReference type="Proteomes" id="UP000199126"/>
    </source>
</evidence>
<evidence type="ECO:0000256" key="1">
    <source>
        <dbReference type="SAM" id="Phobius"/>
    </source>
</evidence>
<reference evidence="3" key="1">
    <citation type="submission" date="2016-10" db="EMBL/GenBank/DDBJ databases">
        <authorList>
            <person name="Varghese N."/>
            <person name="Submissions S."/>
        </authorList>
    </citation>
    <scope>NUCLEOTIDE SEQUENCE [LARGE SCALE GENOMIC DNA]</scope>
    <source>
        <strain evidence="3">CGMCC 1.10121</strain>
    </source>
</reference>
<keyword evidence="1" id="KW-0812">Transmembrane</keyword>
<keyword evidence="1" id="KW-0472">Membrane</keyword>
<sequence>MKTENPPSTTWLRQLETSRFLRQGLTVTIGVLLVAVTPVLAQTDPVCTASKIPTMLEGFFEITTAFGVLGVALIWQGDSLVEMFTIGVDEKRTLKRHKRTALKSAVILLVLGPLYTVAGSIMGLPLASCINLAPW</sequence>
<organism evidence="2 3">
    <name type="scientific">Halogranum amylolyticum</name>
    <dbReference type="NCBI Taxonomy" id="660520"/>
    <lineage>
        <taxon>Archaea</taxon>
        <taxon>Methanobacteriati</taxon>
        <taxon>Methanobacteriota</taxon>
        <taxon>Stenosarchaea group</taxon>
        <taxon>Halobacteria</taxon>
        <taxon>Halobacteriales</taxon>
        <taxon>Haloferacaceae</taxon>
    </lineage>
</organism>
<feature type="transmembrane region" description="Helical" evidence="1">
    <location>
        <begin position="65"/>
        <end position="84"/>
    </location>
</feature>
<evidence type="ECO:0000313" key="2">
    <source>
        <dbReference type="EMBL" id="SEO19343.1"/>
    </source>
</evidence>
<name>A0A1H8MQ33_9EURY</name>
<accession>A0A1H8MQ33</accession>
<feature type="transmembrane region" description="Helical" evidence="1">
    <location>
        <begin position="105"/>
        <end position="127"/>
    </location>
</feature>